<reference evidence="2 3" key="1">
    <citation type="submission" date="2018-08" db="EMBL/GenBank/DDBJ databases">
        <title>A genome reference for cultivated species of the human gut microbiota.</title>
        <authorList>
            <person name="Zou Y."/>
            <person name="Xue W."/>
            <person name="Luo G."/>
        </authorList>
    </citation>
    <scope>NUCLEOTIDE SEQUENCE [LARGE SCALE GENOMIC DNA]</scope>
    <source>
        <strain evidence="2 3">TF08-14</strain>
    </source>
</reference>
<dbReference type="Gene3D" id="3.40.960.10">
    <property type="entry name" value="VSR Endonuclease"/>
    <property type="match status" value="1"/>
</dbReference>
<gene>
    <name evidence="2" type="ORF">DXC81_09475</name>
</gene>
<dbReference type="AlphaFoldDB" id="A0A3E4QPM3"/>
<feature type="compositionally biased region" description="Acidic residues" evidence="1">
    <location>
        <begin position="356"/>
        <end position="368"/>
    </location>
</feature>
<evidence type="ECO:0000313" key="3">
    <source>
        <dbReference type="Proteomes" id="UP000260943"/>
    </source>
</evidence>
<evidence type="ECO:0000256" key="1">
    <source>
        <dbReference type="SAM" id="MobiDB-lite"/>
    </source>
</evidence>
<evidence type="ECO:0008006" key="4">
    <source>
        <dbReference type="Google" id="ProtNLM"/>
    </source>
</evidence>
<name>A0A3E4QPM3_9ACTN</name>
<protein>
    <recommendedName>
        <fullName evidence="4">DUF559 domain-containing protein</fullName>
    </recommendedName>
</protein>
<comment type="caution">
    <text evidence="2">The sequence shown here is derived from an EMBL/GenBank/DDBJ whole genome shotgun (WGS) entry which is preliminary data.</text>
</comment>
<sequence length="368" mass="40877">MRYGMCMDICVSDITELECLRALAAPGAAGSVQSKETQLSIPAGNTYGPTAIKRIKSCGATSPRLHIVLPKDAKRPHIKNIVFHRYVEPKGVEQFIDFGAGVTGLSIEHFYVSICSRLTFIQRLQLGFELCGWYAIVPNPEYEDEVQQGKTAFKTVAAPRSPLTTVEKLTNFAQANRHIRGAGIALKALRYVADNARSPEEAKMAIVMRLPYRLGGYNRGPLHMDYLVDGTSGLRRCDVYLEIGKVDVEYGSTLHHASAKAMQEDSRRTNELEALGVSVVNITSKELRDPKLFHIAMMRLARIQGRPIHIQIDDFEARRTSLWNALFPKPPAAKAADENSTDENSTDEKPSNESADASETEEARDEKR</sequence>
<feature type="region of interest" description="Disordered" evidence="1">
    <location>
        <begin position="328"/>
        <end position="368"/>
    </location>
</feature>
<dbReference type="EMBL" id="QSRJ01000012">
    <property type="protein sequence ID" value="RGL08165.1"/>
    <property type="molecule type" value="Genomic_DNA"/>
</dbReference>
<organism evidence="2 3">
    <name type="scientific">Collinsella tanakaei</name>
    <dbReference type="NCBI Taxonomy" id="626935"/>
    <lineage>
        <taxon>Bacteria</taxon>
        <taxon>Bacillati</taxon>
        <taxon>Actinomycetota</taxon>
        <taxon>Coriobacteriia</taxon>
        <taxon>Coriobacteriales</taxon>
        <taxon>Coriobacteriaceae</taxon>
        <taxon>Collinsella</taxon>
    </lineage>
</organism>
<evidence type="ECO:0000313" key="2">
    <source>
        <dbReference type="EMBL" id="RGL08165.1"/>
    </source>
</evidence>
<accession>A0A3E4QPM3</accession>
<proteinExistence type="predicted"/>
<dbReference type="Proteomes" id="UP000260943">
    <property type="component" value="Unassembled WGS sequence"/>
</dbReference>